<proteinExistence type="predicted"/>
<sequence>MPPISIKRYVYAPLLGFELFLMVLYFFFVAYADKDKVKKGKIVGFQETHAMIFIGFAYLMTFLKRYCYSATGYNLLLAALVIQWSLLCQGFFHMVDGKIVTSPKLLLEADIMSATVLITYGALLGLASGTQLLFIAVVEALVGSVNLFISEAIFEISDIGGSICIHAYGAYFGLGVSAALRLMKPPPEALSAMSIRPKDMHSHTAAGRVISIRVSKQKLQIDTPSYTSDVTAMLGSLVLWIYWPWFNSALATTDVEQQRAIVNTYLSLAACTVVTFVLSAAVSHKPGKLDMVHIQNSSLAGGVGVGAVANMYIGPGGAIAIGIGAAFISVLGYRYLSPKLEKLGIQDTCGVNNLHGMPGIYSGLLSILVAGLANYDVYGNELYNIFPATSPDREKSTTAVSTIPRVPAMQALYQFIALATTLFIALTTGVLTGFLLKSGIFTRLKEKERYDDEVNWEVPPLTV</sequence>
<protein>
    <submittedName>
        <fullName evidence="1">Uncharacterized protein</fullName>
    </submittedName>
</protein>
<keyword evidence="2" id="KW-1185">Reference proteome</keyword>
<dbReference type="Proteomes" id="UP001231649">
    <property type="component" value="Chromosome 3"/>
</dbReference>
<organism evidence="1 2">
    <name type="scientific">Mythimna loreyi</name>
    <dbReference type="NCBI Taxonomy" id="667449"/>
    <lineage>
        <taxon>Eukaryota</taxon>
        <taxon>Metazoa</taxon>
        <taxon>Ecdysozoa</taxon>
        <taxon>Arthropoda</taxon>
        <taxon>Hexapoda</taxon>
        <taxon>Insecta</taxon>
        <taxon>Pterygota</taxon>
        <taxon>Neoptera</taxon>
        <taxon>Endopterygota</taxon>
        <taxon>Lepidoptera</taxon>
        <taxon>Glossata</taxon>
        <taxon>Ditrysia</taxon>
        <taxon>Noctuoidea</taxon>
        <taxon>Noctuidae</taxon>
        <taxon>Noctuinae</taxon>
        <taxon>Hadenini</taxon>
        <taxon>Mythimna</taxon>
    </lineage>
</organism>
<gene>
    <name evidence="1" type="ORF">PYW08_011975</name>
</gene>
<dbReference type="EMBL" id="CM056779">
    <property type="protein sequence ID" value="KAJ8719800.1"/>
    <property type="molecule type" value="Genomic_DNA"/>
</dbReference>
<accession>A0ACC2QMX0</accession>
<evidence type="ECO:0000313" key="2">
    <source>
        <dbReference type="Proteomes" id="UP001231649"/>
    </source>
</evidence>
<reference evidence="1" key="1">
    <citation type="submission" date="2023-03" db="EMBL/GenBank/DDBJ databases">
        <title>Chromosome-level genomes of two armyworms, Mythimna separata and Mythimna loreyi, provide insights into the biosynthesis and reception of sex pheromones.</title>
        <authorList>
            <person name="Zhao H."/>
        </authorList>
    </citation>
    <scope>NUCLEOTIDE SEQUENCE</scope>
    <source>
        <strain evidence="1">BeijingLab</strain>
    </source>
</reference>
<evidence type="ECO:0000313" key="1">
    <source>
        <dbReference type="EMBL" id="KAJ8719800.1"/>
    </source>
</evidence>
<comment type="caution">
    <text evidence="1">The sequence shown here is derived from an EMBL/GenBank/DDBJ whole genome shotgun (WGS) entry which is preliminary data.</text>
</comment>
<name>A0ACC2QMX0_9NEOP</name>